<reference evidence="2" key="1">
    <citation type="submission" date="2024-06" db="EMBL/GenBank/DDBJ databases">
        <title>Sequencing and assembly of the genome of Dyadobacter sp. strain 676, a symbiont of Cyamopsis tetragonoloba.</title>
        <authorList>
            <person name="Guro P."/>
            <person name="Sazanova A."/>
            <person name="Kuznetsova I."/>
            <person name="Belimov A."/>
            <person name="Safronova V."/>
        </authorList>
    </citation>
    <scope>NUCLEOTIDE SEQUENCE</scope>
    <source>
        <strain evidence="2">676</strain>
    </source>
</reference>
<dbReference type="RefSeq" id="WP_353719822.1">
    <property type="nucleotide sequence ID" value="NZ_CP159289.1"/>
</dbReference>
<protein>
    <submittedName>
        <fullName evidence="2">Uncharacterized protein</fullName>
    </submittedName>
</protein>
<dbReference type="EMBL" id="CP159289">
    <property type="protein sequence ID" value="XCH24505.1"/>
    <property type="molecule type" value="Genomic_DNA"/>
</dbReference>
<sequence>MKLNKINPAHIFSIILLGLCAVFYVRDRIRLNSKLGKCSLYTVAKVTRIKYRKSHAWIVYEYKFKGNAIEKDDPANPGSFDEWLNKDIQELANRRFWVQMSCEDPNFHKLLWDVAVPDTLQNIPVNGWEKLPFGLKSYNNE</sequence>
<keyword evidence="1" id="KW-0472">Membrane</keyword>
<evidence type="ECO:0000256" key="1">
    <source>
        <dbReference type="SAM" id="Phobius"/>
    </source>
</evidence>
<keyword evidence="1" id="KW-1133">Transmembrane helix</keyword>
<gene>
    <name evidence="2" type="ORF">ABV298_30110</name>
</gene>
<keyword evidence="1" id="KW-0812">Transmembrane</keyword>
<name>A0AAU8FL66_9BACT</name>
<organism evidence="2">
    <name type="scientific">Dyadobacter sp. 676</name>
    <dbReference type="NCBI Taxonomy" id="3088362"/>
    <lineage>
        <taxon>Bacteria</taxon>
        <taxon>Pseudomonadati</taxon>
        <taxon>Bacteroidota</taxon>
        <taxon>Cytophagia</taxon>
        <taxon>Cytophagales</taxon>
        <taxon>Spirosomataceae</taxon>
        <taxon>Dyadobacter</taxon>
    </lineage>
</organism>
<accession>A0AAU8FL66</accession>
<feature type="transmembrane region" description="Helical" evidence="1">
    <location>
        <begin position="6"/>
        <end position="25"/>
    </location>
</feature>
<evidence type="ECO:0000313" key="2">
    <source>
        <dbReference type="EMBL" id="XCH24505.1"/>
    </source>
</evidence>
<proteinExistence type="predicted"/>
<dbReference type="AlphaFoldDB" id="A0AAU8FL66"/>